<dbReference type="EMBL" id="JACHJO010000011">
    <property type="protein sequence ID" value="MBB6121617.1"/>
    <property type="molecule type" value="Genomic_DNA"/>
</dbReference>
<dbReference type="InterPro" id="IPR011257">
    <property type="entry name" value="DNA_glycosylase"/>
</dbReference>
<dbReference type="InterPro" id="IPR052891">
    <property type="entry name" value="DNA-3mA_glycosylase"/>
</dbReference>
<keyword evidence="2" id="KW-0326">Glycosidase</keyword>
<comment type="caution">
    <text evidence="2">The sequence shown here is derived from an EMBL/GenBank/DDBJ whole genome shotgun (WGS) entry which is preliminary data.</text>
</comment>
<dbReference type="Proteomes" id="UP000536604">
    <property type="component" value="Unassembled WGS sequence"/>
</dbReference>
<name>A0A841ISG2_9ACTN</name>
<dbReference type="AlphaFoldDB" id="A0A841ISG2"/>
<evidence type="ECO:0000313" key="2">
    <source>
        <dbReference type="EMBL" id="MBB6121617.1"/>
    </source>
</evidence>
<dbReference type="SUPFAM" id="SSF48150">
    <property type="entry name" value="DNA-glycosylase"/>
    <property type="match status" value="1"/>
</dbReference>
<organism evidence="2 3">
    <name type="scientific">Nocardiopsis algeriensis</name>
    <dbReference type="NCBI Taxonomy" id="1478215"/>
    <lineage>
        <taxon>Bacteria</taxon>
        <taxon>Bacillati</taxon>
        <taxon>Actinomycetota</taxon>
        <taxon>Actinomycetes</taxon>
        <taxon>Streptosporangiales</taxon>
        <taxon>Nocardiopsidaceae</taxon>
        <taxon>Nocardiopsis</taxon>
    </lineage>
</organism>
<keyword evidence="1" id="KW-0479">Metal-binding</keyword>
<dbReference type="EC" id="3.2.2.20" evidence="2"/>
<keyword evidence="1" id="KW-0862">Zinc</keyword>
<feature type="binding site" evidence="1">
    <location>
        <position position="9"/>
    </location>
    <ligand>
        <name>Zn(2+)</name>
        <dbReference type="ChEBI" id="CHEBI:29105"/>
    </ligand>
</feature>
<dbReference type="GO" id="GO:0046872">
    <property type="term" value="F:metal ion binding"/>
    <property type="evidence" value="ECO:0007669"/>
    <property type="project" value="UniProtKB-KW"/>
</dbReference>
<dbReference type="Pfam" id="PF03352">
    <property type="entry name" value="Adenine_glyco"/>
    <property type="match status" value="1"/>
</dbReference>
<accession>A0A841ISG2</accession>
<feature type="binding site" evidence="1">
    <location>
        <position position="23"/>
    </location>
    <ligand>
        <name>Zn(2+)</name>
        <dbReference type="ChEBI" id="CHEBI:29105"/>
    </ligand>
</feature>
<keyword evidence="2" id="KW-0378">Hydrolase</keyword>
<gene>
    <name evidence="2" type="ORF">FHS13_003591</name>
</gene>
<reference evidence="2 3" key="1">
    <citation type="submission" date="2020-08" db="EMBL/GenBank/DDBJ databases">
        <title>Genomic Encyclopedia of Type Strains, Phase III (KMG-III): the genomes of soil and plant-associated and newly described type strains.</title>
        <authorList>
            <person name="Whitman W."/>
        </authorList>
    </citation>
    <scope>NUCLEOTIDE SEQUENCE [LARGE SCALE GENOMIC DNA]</scope>
    <source>
        <strain evidence="2 3">CECT 8712</strain>
    </source>
</reference>
<dbReference type="PANTHER" id="PTHR30037:SF4">
    <property type="entry name" value="DNA-3-METHYLADENINE GLYCOSYLASE I"/>
    <property type="match status" value="1"/>
</dbReference>
<evidence type="ECO:0000313" key="3">
    <source>
        <dbReference type="Proteomes" id="UP000536604"/>
    </source>
</evidence>
<feature type="binding site" evidence="1">
    <location>
        <position position="181"/>
    </location>
    <ligand>
        <name>Zn(2+)</name>
        <dbReference type="ChEBI" id="CHEBI:29105"/>
    </ligand>
</feature>
<dbReference type="InterPro" id="IPR005019">
    <property type="entry name" value="Adenine_glyco"/>
</dbReference>
<protein>
    <submittedName>
        <fullName evidence="2">DNA-3-methyladenine glycosylase I</fullName>
        <ecNumber evidence="2">3.2.2.20</ecNumber>
    </submittedName>
</protein>
<dbReference type="GO" id="GO:0006284">
    <property type="term" value="P:base-excision repair"/>
    <property type="evidence" value="ECO:0007669"/>
    <property type="project" value="InterPro"/>
</dbReference>
<dbReference type="Gene3D" id="1.10.340.30">
    <property type="entry name" value="Hypothetical protein, domain 2"/>
    <property type="match status" value="1"/>
</dbReference>
<evidence type="ECO:0000256" key="1">
    <source>
        <dbReference type="PIRSR" id="PIRSR605019-1"/>
    </source>
</evidence>
<dbReference type="GO" id="GO:0008725">
    <property type="term" value="F:DNA-3-methyladenine glycosylase activity"/>
    <property type="evidence" value="ECO:0007669"/>
    <property type="project" value="UniProtKB-EC"/>
</dbReference>
<sequence>MTEPDERRCGWARGASELMTAYHDQEWGRPSRDDAHLFEMLVLEGAQAGLSWATVLNKRENYRQALDGFNHERIADYGQDELDALLRNPGIIRNRLKVASLVRNARAFGEVREEYGSFADYLWGWTGGEPVVNRFTEQAEVPVSTSLSDRISKDLKKRGFSFVGTTIVYSYLQAVGVVDDHLIGCPAKPS</sequence>
<dbReference type="PANTHER" id="PTHR30037">
    <property type="entry name" value="DNA-3-METHYLADENINE GLYCOSYLASE 1"/>
    <property type="match status" value="1"/>
</dbReference>
<keyword evidence="3" id="KW-1185">Reference proteome</keyword>
<feature type="binding site" evidence="1">
    <location>
        <position position="185"/>
    </location>
    <ligand>
        <name>Zn(2+)</name>
        <dbReference type="ChEBI" id="CHEBI:29105"/>
    </ligand>
</feature>
<proteinExistence type="predicted"/>
<dbReference type="RefSeq" id="WP_184293065.1">
    <property type="nucleotide sequence ID" value="NZ_JACHJO010000011.1"/>
</dbReference>